<dbReference type="Gene3D" id="3.40.30.10">
    <property type="entry name" value="Glutaredoxin"/>
    <property type="match status" value="1"/>
</dbReference>
<evidence type="ECO:0000256" key="1">
    <source>
        <dbReference type="ARBA" id="ARBA00004196"/>
    </source>
</evidence>
<dbReference type="AlphaFoldDB" id="A0A1H5ZKL2"/>
<keyword evidence="4" id="KW-0676">Redox-active center</keyword>
<name>A0A1H5ZKL2_9BACT</name>
<accession>A0A1H5ZKL2</accession>
<dbReference type="InterPro" id="IPR036249">
    <property type="entry name" value="Thioredoxin-like_sf"/>
</dbReference>
<evidence type="ECO:0000256" key="2">
    <source>
        <dbReference type="ARBA" id="ARBA00022748"/>
    </source>
</evidence>
<sequence length="425" mass="45692">MKISLAVFALAGLLTASSTLQAEDWRGTATVHEQPVPVHLVLSDPAADGSVTGAFINGPEKQVSTSGELKDGHLVLRFDYFARKLEGDIKDGKLEGTFGGARGGYVPLTLQRDPKPAEELSASQVKAIAGDWEIAVQSPKGESAWTLRVTPASGRSAEAKAVILRIDGDTGGLYGGYDAAAKAYQFTRFGASGSAVYTITSNADGTLTVVNPLAKSQQWSARRPAEARKENLAPPTQSSQQTSVIDPSKPLAFTATDLDGHTVTNRDPRLEGKVVIVAIGGSWCPNCHDEAPFLEELYKRYHDKGLEIVDLSFEEPDQLKNPTRLRAFQKKYGLEYPILLAGTPDQLNEKLPQGKNLNCWPTAFFIGRDGLVKEAHAGFSGPATGKAYVDLKAETEALIERLLRARPARKLASARSGSTLQHAGR</sequence>
<feature type="domain" description="Thioredoxin" evidence="7">
    <location>
        <begin position="244"/>
        <end position="400"/>
    </location>
</feature>
<evidence type="ECO:0000256" key="5">
    <source>
        <dbReference type="SAM" id="MobiDB-lite"/>
    </source>
</evidence>
<evidence type="ECO:0000313" key="9">
    <source>
        <dbReference type="Proteomes" id="UP000236728"/>
    </source>
</evidence>
<dbReference type="GO" id="GO:0016209">
    <property type="term" value="F:antioxidant activity"/>
    <property type="evidence" value="ECO:0007669"/>
    <property type="project" value="InterPro"/>
</dbReference>
<gene>
    <name evidence="8" type="ORF">SAMN05421819_2730</name>
</gene>
<dbReference type="Proteomes" id="UP000236728">
    <property type="component" value="Unassembled WGS sequence"/>
</dbReference>
<keyword evidence="6" id="KW-0732">Signal</keyword>
<keyword evidence="9" id="KW-1185">Reference proteome</keyword>
<feature type="chain" id="PRO_5009291698" evidence="6">
    <location>
        <begin position="23"/>
        <end position="425"/>
    </location>
</feature>
<evidence type="ECO:0000256" key="6">
    <source>
        <dbReference type="SAM" id="SignalP"/>
    </source>
</evidence>
<dbReference type="InterPro" id="IPR013766">
    <property type="entry name" value="Thioredoxin_domain"/>
</dbReference>
<dbReference type="PROSITE" id="PS51352">
    <property type="entry name" value="THIOREDOXIN_2"/>
    <property type="match status" value="1"/>
</dbReference>
<dbReference type="InterPro" id="IPR000866">
    <property type="entry name" value="AhpC/TSA"/>
</dbReference>
<comment type="subcellular location">
    <subcellularLocation>
        <location evidence="1">Cell envelope</location>
    </subcellularLocation>
</comment>
<dbReference type="GO" id="GO:0030313">
    <property type="term" value="C:cell envelope"/>
    <property type="evidence" value="ECO:0007669"/>
    <property type="project" value="UniProtKB-SubCell"/>
</dbReference>
<feature type="compositionally biased region" description="Polar residues" evidence="5">
    <location>
        <begin position="234"/>
        <end position="245"/>
    </location>
</feature>
<dbReference type="SUPFAM" id="SSF52833">
    <property type="entry name" value="Thioredoxin-like"/>
    <property type="match status" value="1"/>
</dbReference>
<dbReference type="GO" id="GO:0016491">
    <property type="term" value="F:oxidoreductase activity"/>
    <property type="evidence" value="ECO:0007669"/>
    <property type="project" value="InterPro"/>
</dbReference>
<reference evidence="8 9" key="1">
    <citation type="submission" date="2016-10" db="EMBL/GenBank/DDBJ databases">
        <authorList>
            <person name="de Groot N.N."/>
        </authorList>
    </citation>
    <scope>NUCLEOTIDE SEQUENCE [LARGE SCALE GENOMIC DNA]</scope>
    <source>
        <strain evidence="8 9">DSM 22489</strain>
    </source>
</reference>
<feature type="signal peptide" evidence="6">
    <location>
        <begin position="1"/>
        <end position="22"/>
    </location>
</feature>
<keyword evidence="3" id="KW-1015">Disulfide bond</keyword>
<organism evidence="8 9">
    <name type="scientific">Bryocella elongata</name>
    <dbReference type="NCBI Taxonomy" id="863522"/>
    <lineage>
        <taxon>Bacteria</taxon>
        <taxon>Pseudomonadati</taxon>
        <taxon>Acidobacteriota</taxon>
        <taxon>Terriglobia</taxon>
        <taxon>Terriglobales</taxon>
        <taxon>Acidobacteriaceae</taxon>
        <taxon>Bryocella</taxon>
    </lineage>
</organism>
<dbReference type="OrthoDB" id="9798454at2"/>
<dbReference type="PANTHER" id="PTHR42852">
    <property type="entry name" value="THIOL:DISULFIDE INTERCHANGE PROTEIN DSBE"/>
    <property type="match status" value="1"/>
</dbReference>
<dbReference type="PANTHER" id="PTHR42852:SF6">
    <property type="entry name" value="THIOL:DISULFIDE INTERCHANGE PROTEIN DSBE"/>
    <property type="match status" value="1"/>
</dbReference>
<evidence type="ECO:0000313" key="8">
    <source>
        <dbReference type="EMBL" id="SEG37058.1"/>
    </source>
</evidence>
<feature type="region of interest" description="Disordered" evidence="5">
    <location>
        <begin position="220"/>
        <end position="246"/>
    </location>
</feature>
<evidence type="ECO:0000259" key="7">
    <source>
        <dbReference type="PROSITE" id="PS51352"/>
    </source>
</evidence>
<proteinExistence type="predicted"/>
<evidence type="ECO:0000256" key="3">
    <source>
        <dbReference type="ARBA" id="ARBA00023157"/>
    </source>
</evidence>
<dbReference type="Pfam" id="PF00578">
    <property type="entry name" value="AhpC-TSA"/>
    <property type="match status" value="1"/>
</dbReference>
<keyword evidence="2" id="KW-0201">Cytochrome c-type biogenesis</keyword>
<dbReference type="EMBL" id="FNVA01000004">
    <property type="protein sequence ID" value="SEG37058.1"/>
    <property type="molecule type" value="Genomic_DNA"/>
</dbReference>
<dbReference type="GO" id="GO:0017004">
    <property type="term" value="P:cytochrome complex assembly"/>
    <property type="evidence" value="ECO:0007669"/>
    <property type="project" value="UniProtKB-KW"/>
</dbReference>
<dbReference type="CDD" id="cd02966">
    <property type="entry name" value="TlpA_like_family"/>
    <property type="match status" value="1"/>
</dbReference>
<dbReference type="RefSeq" id="WP_103933598.1">
    <property type="nucleotide sequence ID" value="NZ_FNVA01000004.1"/>
</dbReference>
<evidence type="ECO:0000256" key="4">
    <source>
        <dbReference type="ARBA" id="ARBA00023284"/>
    </source>
</evidence>
<protein>
    <submittedName>
        <fullName evidence="8">Peroxiredoxin</fullName>
    </submittedName>
</protein>
<dbReference type="InterPro" id="IPR050553">
    <property type="entry name" value="Thioredoxin_ResA/DsbE_sf"/>
</dbReference>